<dbReference type="GO" id="GO:0000155">
    <property type="term" value="F:phosphorelay sensor kinase activity"/>
    <property type="evidence" value="ECO:0007669"/>
    <property type="project" value="InterPro"/>
</dbReference>
<dbReference type="Pfam" id="PF00512">
    <property type="entry name" value="HisKA"/>
    <property type="match status" value="1"/>
</dbReference>
<name>A0A3E0TQK1_9GAMM</name>
<evidence type="ECO:0000256" key="6">
    <source>
        <dbReference type="ARBA" id="ARBA00022692"/>
    </source>
</evidence>
<accession>A0A3E0TQK1</accession>
<protein>
    <recommendedName>
        <fullName evidence="3">histidine kinase</fullName>
        <ecNumber evidence="3">2.7.13.3</ecNumber>
    </recommendedName>
</protein>
<evidence type="ECO:0000256" key="8">
    <source>
        <dbReference type="ARBA" id="ARBA00022989"/>
    </source>
</evidence>
<dbReference type="EMBL" id="QUOU01000001">
    <property type="protein sequence ID" value="REL26235.1"/>
    <property type="molecule type" value="Genomic_DNA"/>
</dbReference>
<evidence type="ECO:0000256" key="2">
    <source>
        <dbReference type="ARBA" id="ARBA00004370"/>
    </source>
</evidence>
<evidence type="ECO:0000256" key="9">
    <source>
        <dbReference type="ARBA" id="ARBA00023012"/>
    </source>
</evidence>
<dbReference type="InterPro" id="IPR050428">
    <property type="entry name" value="TCS_sensor_his_kinase"/>
</dbReference>
<organism evidence="13 14">
    <name type="scientific">Thalassotalea euphylliae</name>
    <dbReference type="NCBI Taxonomy" id="1655234"/>
    <lineage>
        <taxon>Bacteria</taxon>
        <taxon>Pseudomonadati</taxon>
        <taxon>Pseudomonadota</taxon>
        <taxon>Gammaproteobacteria</taxon>
        <taxon>Alteromonadales</taxon>
        <taxon>Colwelliaceae</taxon>
        <taxon>Thalassotalea</taxon>
    </lineage>
</organism>
<keyword evidence="8 10" id="KW-1133">Transmembrane helix</keyword>
<evidence type="ECO:0000259" key="12">
    <source>
        <dbReference type="PROSITE" id="PS50885"/>
    </source>
</evidence>
<dbReference type="Gene3D" id="1.10.287.130">
    <property type="match status" value="1"/>
</dbReference>
<feature type="domain" description="Histidine kinase" evidence="11">
    <location>
        <begin position="271"/>
        <end position="470"/>
    </location>
</feature>
<feature type="transmembrane region" description="Helical" evidence="10">
    <location>
        <begin position="31"/>
        <end position="57"/>
    </location>
</feature>
<evidence type="ECO:0000259" key="11">
    <source>
        <dbReference type="PROSITE" id="PS50109"/>
    </source>
</evidence>
<evidence type="ECO:0000256" key="4">
    <source>
        <dbReference type="ARBA" id="ARBA00022553"/>
    </source>
</evidence>
<comment type="catalytic activity">
    <reaction evidence="1">
        <text>ATP + protein L-histidine = ADP + protein N-phospho-L-histidine.</text>
        <dbReference type="EC" id="2.7.13.3"/>
    </reaction>
</comment>
<dbReference type="GO" id="GO:0005886">
    <property type="term" value="C:plasma membrane"/>
    <property type="evidence" value="ECO:0007669"/>
    <property type="project" value="TreeGrafter"/>
</dbReference>
<dbReference type="InterPro" id="IPR003594">
    <property type="entry name" value="HATPase_dom"/>
</dbReference>
<proteinExistence type="predicted"/>
<evidence type="ECO:0000256" key="5">
    <source>
        <dbReference type="ARBA" id="ARBA00022679"/>
    </source>
</evidence>
<dbReference type="SUPFAM" id="SSF55874">
    <property type="entry name" value="ATPase domain of HSP90 chaperone/DNA topoisomerase II/histidine kinase"/>
    <property type="match status" value="1"/>
</dbReference>
<keyword evidence="5" id="KW-0808">Transferase</keyword>
<sequence>MARSRGSHAYAKNHSTGRKEAVMFTQIRSQIMAYCIGLVLFISLLFGALSFLFTYYVEDSLFSRLLEQEKLLVAQQIDSGEAVNPQLNFVRYYPSIEQLPSAISEVLKVEPERIEFTGRNQQHYHLVTLANGTQANGTQANGTQANGTQANGTQANGTQANRVQAKGFLVAEVSELLIVRNIKGGIAKTQGVFIAIVIAFTLWLAWSLAKRIIRPIEQLNQVLVQVKGDELPTGFAKQFKQDEIGLFAQQLELAIARVRSFIAREQHFTRDVSHELRTPIAISQGAVTVLKDTPLSDEQTAIIERIAKAQQQMQLCIESLLMLAREGELAHEASRVLPLVESTVVEHHQLIDNKPIELMINIPSDATIQTHPQAFRIVLSNLISNAFQHTQQGEITIDWHDFKLRISDGGEGINEALLPKVFETGTKGEQSQGFGIGLSLVKRLCDHLGINIHIESSALGTAISLGFKQG</sequence>
<dbReference type="SUPFAM" id="SSF47384">
    <property type="entry name" value="Homodimeric domain of signal transducing histidine kinase"/>
    <property type="match status" value="1"/>
</dbReference>
<dbReference type="PANTHER" id="PTHR45436">
    <property type="entry name" value="SENSOR HISTIDINE KINASE YKOH"/>
    <property type="match status" value="1"/>
</dbReference>
<dbReference type="AlphaFoldDB" id="A0A3E0TQK1"/>
<dbReference type="OrthoDB" id="9121563at2"/>
<dbReference type="CDD" id="cd00082">
    <property type="entry name" value="HisKA"/>
    <property type="match status" value="1"/>
</dbReference>
<evidence type="ECO:0000256" key="1">
    <source>
        <dbReference type="ARBA" id="ARBA00000085"/>
    </source>
</evidence>
<dbReference type="Proteomes" id="UP000256478">
    <property type="component" value="Unassembled WGS sequence"/>
</dbReference>
<dbReference type="SMART" id="SM00388">
    <property type="entry name" value="HisKA"/>
    <property type="match status" value="1"/>
</dbReference>
<keyword evidence="7 13" id="KW-0418">Kinase</keyword>
<dbReference type="PROSITE" id="PS50109">
    <property type="entry name" value="HIS_KIN"/>
    <property type="match status" value="1"/>
</dbReference>
<keyword evidence="10" id="KW-0472">Membrane</keyword>
<comment type="subcellular location">
    <subcellularLocation>
        <location evidence="2">Membrane</location>
    </subcellularLocation>
</comment>
<keyword evidence="6 10" id="KW-0812">Transmembrane</keyword>
<dbReference type="Pfam" id="PF02518">
    <property type="entry name" value="HATPase_c"/>
    <property type="match status" value="1"/>
</dbReference>
<gene>
    <name evidence="13" type="ORF">DXX93_06320</name>
</gene>
<dbReference type="PROSITE" id="PS50885">
    <property type="entry name" value="HAMP"/>
    <property type="match status" value="1"/>
</dbReference>
<dbReference type="EC" id="2.7.13.3" evidence="3"/>
<dbReference type="Gene3D" id="6.10.340.10">
    <property type="match status" value="1"/>
</dbReference>
<evidence type="ECO:0000256" key="7">
    <source>
        <dbReference type="ARBA" id="ARBA00022777"/>
    </source>
</evidence>
<evidence type="ECO:0000256" key="3">
    <source>
        <dbReference type="ARBA" id="ARBA00012438"/>
    </source>
</evidence>
<evidence type="ECO:0000313" key="14">
    <source>
        <dbReference type="Proteomes" id="UP000256478"/>
    </source>
</evidence>
<dbReference type="SMART" id="SM00387">
    <property type="entry name" value="HATPase_c"/>
    <property type="match status" value="1"/>
</dbReference>
<comment type="caution">
    <text evidence="13">The sequence shown here is derived from an EMBL/GenBank/DDBJ whole genome shotgun (WGS) entry which is preliminary data.</text>
</comment>
<keyword evidence="4" id="KW-0597">Phosphoprotein</keyword>
<evidence type="ECO:0000256" key="10">
    <source>
        <dbReference type="SAM" id="Phobius"/>
    </source>
</evidence>
<dbReference type="InterPro" id="IPR036890">
    <property type="entry name" value="HATPase_C_sf"/>
</dbReference>
<dbReference type="InterPro" id="IPR005467">
    <property type="entry name" value="His_kinase_dom"/>
</dbReference>
<feature type="domain" description="HAMP" evidence="12">
    <location>
        <begin position="210"/>
        <end position="263"/>
    </location>
</feature>
<dbReference type="InterPro" id="IPR036097">
    <property type="entry name" value="HisK_dim/P_sf"/>
</dbReference>
<dbReference type="PANTHER" id="PTHR45436:SF16">
    <property type="entry name" value="HISTIDINE KINASE"/>
    <property type="match status" value="1"/>
</dbReference>
<dbReference type="InterPro" id="IPR003660">
    <property type="entry name" value="HAMP_dom"/>
</dbReference>
<dbReference type="Gene3D" id="3.30.565.10">
    <property type="entry name" value="Histidine kinase-like ATPase, C-terminal domain"/>
    <property type="match status" value="1"/>
</dbReference>
<evidence type="ECO:0000313" key="13">
    <source>
        <dbReference type="EMBL" id="REL26235.1"/>
    </source>
</evidence>
<dbReference type="InterPro" id="IPR003661">
    <property type="entry name" value="HisK_dim/P_dom"/>
</dbReference>
<keyword evidence="9" id="KW-0902">Two-component regulatory system</keyword>
<reference evidence="13 14" key="1">
    <citation type="submission" date="2018-08" db="EMBL/GenBank/DDBJ databases">
        <title>Thalassotalea euphylliae genome.</title>
        <authorList>
            <person name="Summers S."/>
            <person name="Rice S.A."/>
            <person name="Freckelton M.L."/>
            <person name="Nedved B.T."/>
            <person name="Hadfield M.G."/>
        </authorList>
    </citation>
    <scope>NUCLEOTIDE SEQUENCE [LARGE SCALE GENOMIC DNA]</scope>
    <source>
        <strain evidence="13 14">H1</strain>
    </source>
</reference>